<dbReference type="EMBL" id="JAUJEB010000001">
    <property type="protein sequence ID" value="MDN5210816.1"/>
    <property type="molecule type" value="Genomic_DNA"/>
</dbReference>
<feature type="domain" description="LysM" evidence="1">
    <location>
        <begin position="181"/>
        <end position="226"/>
    </location>
</feature>
<accession>A0ABT8L2W9</accession>
<protein>
    <submittedName>
        <fullName evidence="2">DUF1571 domain-containing protein</fullName>
    </submittedName>
</protein>
<gene>
    <name evidence="2" type="ORF">QQ020_02115</name>
</gene>
<dbReference type="Proteomes" id="UP001172083">
    <property type="component" value="Unassembled WGS sequence"/>
</dbReference>
<proteinExistence type="predicted"/>
<name>A0ABT8L2W9_9BACT</name>
<dbReference type="CDD" id="cd00118">
    <property type="entry name" value="LysM"/>
    <property type="match status" value="1"/>
</dbReference>
<sequence length="285" mass="33176">MRLNSLFLLLLIIATTMPLIDGVNSESGYAIVKQMFKKSLTINSLTYTITKQERIGGKMIKQISFTKMEKEPFKVYLKQQYPKEGMEVLYVQGTNNNKALINPNGFPWVNLKLNPTEGVMRNNQHHTIFQSGFDHVISILEFLCNKYQSEVENMVLNKGTIIWDNKECHAIAFINPYFRYIDYTVSQGETIEDIAKKFKLSAHMILENNLDVDDYEDVAANQQIKIPNDYSPKMLLYIDKKELVPVKMDIYDNHGLYEQYHYSQITVNPVLSSEEFSKDYKNYNF</sequence>
<dbReference type="RefSeq" id="WP_346756156.1">
    <property type="nucleotide sequence ID" value="NZ_JAUJEB010000001.1"/>
</dbReference>
<evidence type="ECO:0000259" key="1">
    <source>
        <dbReference type="PROSITE" id="PS51782"/>
    </source>
</evidence>
<organism evidence="2 3">
    <name type="scientific">Agaribacillus aureus</name>
    <dbReference type="NCBI Taxonomy" id="3051825"/>
    <lineage>
        <taxon>Bacteria</taxon>
        <taxon>Pseudomonadati</taxon>
        <taxon>Bacteroidota</taxon>
        <taxon>Cytophagia</taxon>
        <taxon>Cytophagales</taxon>
        <taxon>Splendidivirgaceae</taxon>
        <taxon>Agaribacillus</taxon>
    </lineage>
</organism>
<reference evidence="2" key="1">
    <citation type="submission" date="2023-06" db="EMBL/GenBank/DDBJ databases">
        <title>Genomic of Agaribacillus aureum.</title>
        <authorList>
            <person name="Wang G."/>
        </authorList>
    </citation>
    <scope>NUCLEOTIDE SEQUENCE</scope>
    <source>
        <strain evidence="2">BMA12</strain>
    </source>
</reference>
<dbReference type="InterPro" id="IPR011465">
    <property type="entry name" value="DUF1571"/>
</dbReference>
<evidence type="ECO:0000313" key="3">
    <source>
        <dbReference type="Proteomes" id="UP001172083"/>
    </source>
</evidence>
<dbReference type="InterPro" id="IPR036779">
    <property type="entry name" value="LysM_dom_sf"/>
</dbReference>
<dbReference type="InterPro" id="IPR018392">
    <property type="entry name" value="LysM"/>
</dbReference>
<dbReference type="Pfam" id="PF07608">
    <property type="entry name" value="DUF1571"/>
    <property type="match status" value="1"/>
</dbReference>
<evidence type="ECO:0000313" key="2">
    <source>
        <dbReference type="EMBL" id="MDN5210816.1"/>
    </source>
</evidence>
<keyword evidence="3" id="KW-1185">Reference proteome</keyword>
<dbReference type="Gene3D" id="3.10.350.10">
    <property type="entry name" value="LysM domain"/>
    <property type="match status" value="1"/>
</dbReference>
<dbReference type="Pfam" id="PF01476">
    <property type="entry name" value="LysM"/>
    <property type="match status" value="1"/>
</dbReference>
<dbReference type="PROSITE" id="PS51782">
    <property type="entry name" value="LYSM"/>
    <property type="match status" value="1"/>
</dbReference>
<comment type="caution">
    <text evidence="2">The sequence shown here is derived from an EMBL/GenBank/DDBJ whole genome shotgun (WGS) entry which is preliminary data.</text>
</comment>